<dbReference type="InterPro" id="IPR009467">
    <property type="entry name" value="Glycolipid-bd_prot_put"/>
</dbReference>
<accession>A0A8J3YQR7</accession>
<sequence>MYFHAVEEGYRIDGHTAAVENGQPWVVQYTILVDARWATRRASVTGHWFTGTRKIDIEADGHGRWHIDGAYASALDGCLDVDLESSSMTNALPARRLALRIGDQASAPAAYVRALDLSVDRLEQRYVRVTDEDGGQRYDYSAPAFDFGCRLVYDTAGLPLHYPGIAIRAF</sequence>
<evidence type="ECO:0008006" key="3">
    <source>
        <dbReference type="Google" id="ProtNLM"/>
    </source>
</evidence>
<evidence type="ECO:0000313" key="1">
    <source>
        <dbReference type="EMBL" id="GIJ49726.1"/>
    </source>
</evidence>
<gene>
    <name evidence="1" type="ORF">Val02_66120</name>
</gene>
<dbReference type="Pfam" id="PF06475">
    <property type="entry name" value="Glycolipid_bind"/>
    <property type="match status" value="1"/>
</dbReference>
<evidence type="ECO:0000313" key="2">
    <source>
        <dbReference type="Proteomes" id="UP000619260"/>
    </source>
</evidence>
<protein>
    <recommendedName>
        <fullName evidence="3">Glycolipid-binding domain-containing protein</fullName>
    </recommendedName>
</protein>
<reference evidence="1" key="1">
    <citation type="submission" date="2021-01" db="EMBL/GenBank/DDBJ databases">
        <title>Whole genome shotgun sequence of Virgisporangium aliadipatigenens NBRC 105644.</title>
        <authorList>
            <person name="Komaki H."/>
            <person name="Tamura T."/>
        </authorList>
    </citation>
    <scope>NUCLEOTIDE SEQUENCE</scope>
    <source>
        <strain evidence="1">NBRC 105644</strain>
    </source>
</reference>
<proteinExistence type="predicted"/>
<dbReference type="AlphaFoldDB" id="A0A8J3YQR7"/>
<keyword evidence="2" id="KW-1185">Reference proteome</keyword>
<dbReference type="SUPFAM" id="SSF159275">
    <property type="entry name" value="PA1994-like"/>
    <property type="match status" value="1"/>
</dbReference>
<comment type="caution">
    <text evidence="1">The sequence shown here is derived from an EMBL/GenBank/DDBJ whole genome shotgun (WGS) entry which is preliminary data.</text>
</comment>
<name>A0A8J3YQR7_9ACTN</name>
<dbReference type="EMBL" id="BOPF01000030">
    <property type="protein sequence ID" value="GIJ49726.1"/>
    <property type="molecule type" value="Genomic_DNA"/>
</dbReference>
<dbReference type="Proteomes" id="UP000619260">
    <property type="component" value="Unassembled WGS sequence"/>
</dbReference>
<organism evidence="1 2">
    <name type="scientific">Virgisporangium aliadipatigenens</name>
    <dbReference type="NCBI Taxonomy" id="741659"/>
    <lineage>
        <taxon>Bacteria</taxon>
        <taxon>Bacillati</taxon>
        <taxon>Actinomycetota</taxon>
        <taxon>Actinomycetes</taxon>
        <taxon>Micromonosporales</taxon>
        <taxon>Micromonosporaceae</taxon>
        <taxon>Virgisporangium</taxon>
    </lineage>
</organism>